<dbReference type="AlphaFoldDB" id="M2U9Q2"/>
<dbReference type="EMBL" id="KB445578">
    <property type="protein sequence ID" value="EMD90461.1"/>
    <property type="molecule type" value="Genomic_DNA"/>
</dbReference>
<dbReference type="Proteomes" id="UP000016936">
    <property type="component" value="Unassembled WGS sequence"/>
</dbReference>
<evidence type="ECO:0000256" key="1">
    <source>
        <dbReference type="SAM" id="MobiDB-lite"/>
    </source>
</evidence>
<dbReference type="OrthoDB" id="10520358at2759"/>
<reference evidence="3" key="2">
    <citation type="journal article" date="2013" name="PLoS Genet.">
        <title>Comparative genome structure, secondary metabolite, and effector coding capacity across Cochliobolus pathogens.</title>
        <authorList>
            <person name="Condon B.J."/>
            <person name="Leng Y."/>
            <person name="Wu D."/>
            <person name="Bushley K.E."/>
            <person name="Ohm R.A."/>
            <person name="Otillar R."/>
            <person name="Martin J."/>
            <person name="Schackwitz W."/>
            <person name="Grimwood J."/>
            <person name="MohdZainudin N."/>
            <person name="Xue C."/>
            <person name="Wang R."/>
            <person name="Manning V.A."/>
            <person name="Dhillon B."/>
            <person name="Tu Z.J."/>
            <person name="Steffenson B.J."/>
            <person name="Salamov A."/>
            <person name="Sun H."/>
            <person name="Lowry S."/>
            <person name="LaButti K."/>
            <person name="Han J."/>
            <person name="Copeland A."/>
            <person name="Lindquist E."/>
            <person name="Barry K."/>
            <person name="Schmutz J."/>
            <person name="Baker S.E."/>
            <person name="Ciuffetti L.M."/>
            <person name="Grigoriev I.V."/>
            <person name="Zhong S."/>
            <person name="Turgeon B.G."/>
        </authorList>
    </citation>
    <scope>NUCLEOTIDE SEQUENCE [LARGE SCALE GENOMIC DNA]</scope>
    <source>
        <strain evidence="3">C5 / ATCC 48332 / race O</strain>
    </source>
</reference>
<dbReference type="HOGENOM" id="CLU_117265_0_0_1"/>
<sequence length="202" mass="20696">MGVTQGFGGFPAGASALPARAAGQTPRAVQWHGHGRGRLLSAPVGACHADSYGRGQVRPLTRVSPCVRTRRGPADVGLCLCLSDAERVQQRDGAAWRSGAAGGWVSRQAGRPMRSVECCVYVRSAQQRAGASITYPSSASRLWWPPSSQHCGGASACAGETGESSAKSGGGAGASSALGPERHGSPAREQQPCSALLHHGVD</sequence>
<accession>M2U9Q2</accession>
<protein>
    <submittedName>
        <fullName evidence="2">Uncharacterized protein</fullName>
    </submittedName>
</protein>
<feature type="region of interest" description="Disordered" evidence="1">
    <location>
        <begin position="154"/>
        <end position="202"/>
    </location>
</feature>
<name>M2U9Q2_COCH5</name>
<feature type="compositionally biased region" description="Low complexity" evidence="1">
    <location>
        <begin position="158"/>
        <end position="167"/>
    </location>
</feature>
<evidence type="ECO:0000313" key="2">
    <source>
        <dbReference type="EMBL" id="EMD90461.1"/>
    </source>
</evidence>
<reference evidence="2 3" key="1">
    <citation type="journal article" date="2012" name="PLoS Pathog.">
        <title>Diverse lifestyles and strategies of plant pathogenesis encoded in the genomes of eighteen Dothideomycetes fungi.</title>
        <authorList>
            <person name="Ohm R.A."/>
            <person name="Feau N."/>
            <person name="Henrissat B."/>
            <person name="Schoch C.L."/>
            <person name="Horwitz B.A."/>
            <person name="Barry K.W."/>
            <person name="Condon B.J."/>
            <person name="Copeland A.C."/>
            <person name="Dhillon B."/>
            <person name="Glaser F."/>
            <person name="Hesse C.N."/>
            <person name="Kosti I."/>
            <person name="LaButti K."/>
            <person name="Lindquist E.A."/>
            <person name="Lucas S."/>
            <person name="Salamov A.A."/>
            <person name="Bradshaw R.E."/>
            <person name="Ciuffetti L."/>
            <person name="Hamelin R.C."/>
            <person name="Kema G.H.J."/>
            <person name="Lawrence C."/>
            <person name="Scott J.A."/>
            <person name="Spatafora J.W."/>
            <person name="Turgeon B.G."/>
            <person name="de Wit P.J.G.M."/>
            <person name="Zhong S."/>
            <person name="Goodwin S.B."/>
            <person name="Grigoriev I.V."/>
        </authorList>
    </citation>
    <scope>NUCLEOTIDE SEQUENCE [LARGE SCALE GENOMIC DNA]</scope>
    <source>
        <strain evidence="3">C5 / ATCC 48332 / race O</strain>
    </source>
</reference>
<gene>
    <name evidence="2" type="ORF">COCHEDRAFT_1031770</name>
</gene>
<organism evidence="2 3">
    <name type="scientific">Cochliobolus heterostrophus (strain C5 / ATCC 48332 / race O)</name>
    <name type="common">Southern corn leaf blight fungus</name>
    <name type="synonym">Bipolaris maydis</name>
    <dbReference type="NCBI Taxonomy" id="701091"/>
    <lineage>
        <taxon>Eukaryota</taxon>
        <taxon>Fungi</taxon>
        <taxon>Dikarya</taxon>
        <taxon>Ascomycota</taxon>
        <taxon>Pezizomycotina</taxon>
        <taxon>Dothideomycetes</taxon>
        <taxon>Pleosporomycetidae</taxon>
        <taxon>Pleosporales</taxon>
        <taxon>Pleosporineae</taxon>
        <taxon>Pleosporaceae</taxon>
        <taxon>Bipolaris</taxon>
    </lineage>
</organism>
<evidence type="ECO:0000313" key="3">
    <source>
        <dbReference type="Proteomes" id="UP000016936"/>
    </source>
</evidence>
<proteinExistence type="predicted"/>
<keyword evidence="3" id="KW-1185">Reference proteome</keyword>